<dbReference type="KEGG" id="pvw:HU752_014155"/>
<sequence>MDVRQFTFPVGQSSAALKDRDHFLGFPKRGLALLMANVMFWQPLWAQADGIVVSAPGTTLGQAGNGVPIVNIAAPNGSGLSHNQFQDYNVGSQGVILNNATNRTQSTQLGGIILGNSNLNGRAASTILNEVNGGSPSQLRGYTEVAGQSAHVIVANPYGITCNGCGFINTPQATLTTGKPVVENGQVSRYQVDQGSVSIEGALLNANNIDRFEIITRSAKLNAEIQARNLAIITGANDVDAKTLKATARAADPASAPQLAIDSSALGGMYAGAIKLVGTEAGVGVKLDGKMVASGGDIQLDANGHLSMVDAAATGAVNVKAQSLEAKGPVYAGTTLDVNTQGDLTSQNNLVAKDRITLNSGGQLTNNGIIEAGVNADNSRNTAGDVSVTAQNFNNTGKSVIASRDLTVTTAQTLTNQGGTLSGKRQTTVTAGTLDNQNQGRVLSADSLNLTADTVLNGQGGLINSVGQLTATLGHLNNNAGEVSTKASSTLILGTMDNLTGLVMAESTLGLTAAGAINNQSGVISGWQGLTVNGTSLDNRNSGTVSSRSGDVAATLSGALLNSHAGAVVSQKALTVTADSLDNSDQGVLSSGAAQKLTVTGLLDNTLGGSITSSATLTLQAMALNNAGTLSADDALSFTGTDLDNSHGTFTGNAGVTLDLLGTLTNNYGKLSSAGPLLLQRSTQINNQNGGINSQDLLTLLTGSLDNSQNGTIGASDTLLVTASGKVDNSTGGLIASRNADLQLNADSLGNSKGSLQGKGAVTLNVTGDIDNQSGKVIAQDGDLSVTAANLDSRGGLLSSVKGAFESHIVGVLKNGYDLSNNNQGGTIQAQRLALNAFGGIDNNGGRIAAQSGDAVLDARSGNIDNRNGGLYASNLVQVSGNDLDNSGDTGGQVTGQRIGLSLSGELNNSKGIVESGTTLAVGAASVVNQGGQLRALGTVDKTSFKIGGLFDNRGGTVETANNDLDFDVASFQNQGGSLLHANTGVFGISMANLNDVGGRLVTQGDLTLATDTWTNSSSLQANHLIVNVNHLTQTATGQLLSSSGFQGSGNDWRNDGLIGTDGAVRLDLHGGYAGSGRLSGVQTLGLHAIQVDLGDTGSIAAGADATVNIDGLFNSSGRLTSGGNLKLTASGVNNLGTLGSGKGLVITTGNLLNDHGLISSGEDMQLLVSSFTNRYAQVYSLGTALIARDSNGTRADLLDNRSGDIESMGKLTVAATTVNNVMDVLEYTEHEKSATGITRLSCTLIPTAGCDDRGGGRINGLWELTETDRLNVTQSSAAASLTSGADLSIDTQVLNNTSSIIAATGNVQVDANTINNKGLQPQEIKTTRRYWSFVNETGAAAAAAANFNARNNPTPSASYASDLSAFFHWATVDMGGTTVTNNISDKSYDAIIQAGGSVSLNANEKINNSVIRPFYEYVAAGRTATDTGSGSAYSTPIYINAQLPPDLAQHQINPVALPGFTLPAGQNGLFRLSGQGTSSNGSASGLVHVPGLPDTSGKSNPQKYLIETNPALTDLKQFMSSDYLLSNLGYDPDASAKRLGDGFYEQKLIQQAVTARTGQRYIDGQTSDDAMFKYLMNNAVASKQELNLQLGVSLTSEQVAALTHDIVWMENQTINGEQVLVPVLYLASANNRLADNGALIQGSDVTLVAGQDLSNAGTLRASSNLKATASNDLVNSGLLEAGNRLDALATNNLSNKAGGIIAGRDVSVTAVKGDVLNERTVTTHQSYDGLISNRKDFADSAARIEASNDLGVNAGRDLLNQGSVLQSGRDTSVTAGRDVKITSAEQTSNVRYDNYTSGQVTQLSSSLTSGRDVSVVAGRDLSVVASQIDAKRDATMSATGDLTLESAANASTYSGWNKKYRGDENHSQQVSTQVTAGGNVTLNAGKDLGLVSSQVSAQKEAYLSAGANLTLQTATNEDYSFYSKTSKSSSGKKSQLDEESRSTNVASAVSGASKATLVAGNDLLVKGSKVVSGEGAVKLTAGNDVQIVAATDASSSQHDRSQSKSSWLGLKASKVSDHMAAAQTKASGSLISGDTVDVVAKRDATVTGSALASMQDLTVQAGRDLTINAAQNTFTSEQAHKEKNRDLTGILTANKLGIDDITGKQKLFINSGSHDGQTSGTTLTGSTVGSALGNVSLTAGRELNVVASNLVSSKDMSLTGSNVNIVAGMENSNEEMTDKTSSLGVKRVMGGVVVNAVTALYNLPETIKSIESIDDPRLRAVKQAQLALSLTDSGTTLWKTEQELQNKFSQLVGAKSLSTDTSAGFGDAINAYKNKTAGGDTTLIKIGSELASSSSRKTSEKETQTAKASSIMAGQNLAVVSTGAMTGSAGDIHVVGSSLKANSTVLEAKNNITLESAQNTVRQSSDSHTNETSIGVSFNLGAQNGFTLDLGAKLGLVDGKGKSVTQVNSTLETGDLLLHSGKDTTLAGAQVKAQTIDATIDGNLNIASRQDTDKFESKNTNIGFGASLCIPPFCYGATAGASGSASLELSNGGLDRDYRAVKDQSGLFAGKGGYNINVGNNTTLEGAVIASDASVDKNLIVTDRLIVSDIKNKSEIDSHSTSVALSGSYGSVKGFDGGISTGMPLALGESNSSKTRSAVSEGTIIVRDAAGAYDLVGLNRDTAHANEPLDKPDEKALQERIELLKSSIGLTKDIVGKVAEQAEKQAKNLLDDAKNTKGKEDIAAAELNYKQVTESWAAGGNNRVAADIAAGLIGATLGGAGGLTSLGIVANTTKDDTKKLIGDYADTQRDLAKDPASKAAWDEHGSARLVLEMLAGATQGMSGTAVDVVTGAGGPAGKAQWSVLKEKISKLELSDQLKNILLSTTAALTEM</sequence>
<evidence type="ECO:0000313" key="4">
    <source>
        <dbReference type="Proteomes" id="UP000634530"/>
    </source>
</evidence>
<reference evidence="3 4" key="2">
    <citation type="journal article" date="2021" name="Microorganisms">
        <title>The Ever-Expanding Pseudomonas Genus: Description of 43 New Species and Partition of the Pseudomonas putida Group.</title>
        <authorList>
            <person name="Girard L."/>
            <person name="Lood C."/>
            <person name="Hofte M."/>
            <person name="Vandamme P."/>
            <person name="Rokni-Zadeh H."/>
            <person name="van Noort V."/>
            <person name="Lavigne R."/>
            <person name="De Mot R."/>
        </authorList>
    </citation>
    <scope>NUCLEOTIDE SEQUENCE [LARGE SCALE GENOMIC DNA]</scope>
    <source>
        <strain evidence="3 4">RW8P3</strain>
    </source>
</reference>
<proteinExistence type="predicted"/>
<dbReference type="EMBL" id="CP077093">
    <property type="protein sequence ID" value="QXI31008.1"/>
    <property type="molecule type" value="Genomic_DNA"/>
</dbReference>
<evidence type="ECO:0000313" key="3">
    <source>
        <dbReference type="EMBL" id="QXI31008.1"/>
    </source>
</evidence>
<dbReference type="GO" id="GO:0003824">
    <property type="term" value="F:catalytic activity"/>
    <property type="evidence" value="ECO:0007669"/>
    <property type="project" value="UniProtKB-ARBA"/>
</dbReference>
<dbReference type="InterPro" id="IPR011050">
    <property type="entry name" value="Pectin_lyase_fold/virulence"/>
</dbReference>
<evidence type="ECO:0000259" key="2">
    <source>
        <dbReference type="SMART" id="SM00912"/>
    </source>
</evidence>
<dbReference type="InterPro" id="IPR012334">
    <property type="entry name" value="Pectin_lyas_fold"/>
</dbReference>
<accession>A0A9E6PR27</accession>
<gene>
    <name evidence="3" type="ORF">HU752_014155</name>
</gene>
<organism evidence="3 4">
    <name type="scientific">Pseudomonas vanderleydeniana</name>
    <dbReference type="NCBI Taxonomy" id="2745495"/>
    <lineage>
        <taxon>Bacteria</taxon>
        <taxon>Pseudomonadati</taxon>
        <taxon>Pseudomonadota</taxon>
        <taxon>Gammaproteobacteria</taxon>
        <taxon>Pseudomonadales</taxon>
        <taxon>Pseudomonadaceae</taxon>
        <taxon>Pseudomonas</taxon>
    </lineage>
</organism>
<protein>
    <submittedName>
        <fullName evidence="3">Hemagglutinin repeat-containing protein</fullName>
    </submittedName>
</protein>
<reference evidence="3 4" key="1">
    <citation type="journal article" date="2020" name="Microorganisms">
        <title>Reliable Identification of Environmental Pseudomonas Isolates Using the rpoD Gene.</title>
        <authorList>
            <consortium name="The Broad Institute Genome Sequencing Platform"/>
            <person name="Girard L."/>
            <person name="Lood C."/>
            <person name="Rokni-Zadeh H."/>
            <person name="van Noort V."/>
            <person name="Lavigne R."/>
            <person name="De Mot R."/>
        </authorList>
    </citation>
    <scope>NUCLEOTIDE SEQUENCE [LARGE SCALE GENOMIC DNA]</scope>
    <source>
        <strain evidence="3 4">RW8P3</strain>
    </source>
</reference>
<feature type="compositionally biased region" description="Low complexity" evidence="1">
    <location>
        <begin position="1923"/>
        <end position="1934"/>
    </location>
</feature>
<dbReference type="SMART" id="SM00912">
    <property type="entry name" value="Haemagg_act"/>
    <property type="match status" value="1"/>
</dbReference>
<dbReference type="Gene3D" id="2.160.20.10">
    <property type="entry name" value="Single-stranded right-handed beta-helix, Pectin lyase-like"/>
    <property type="match status" value="1"/>
</dbReference>
<feature type="region of interest" description="Disordered" evidence="1">
    <location>
        <begin position="1923"/>
        <end position="1946"/>
    </location>
</feature>
<dbReference type="InterPro" id="IPR008619">
    <property type="entry name" value="Filamentous_hemagglutn_rpt"/>
</dbReference>
<keyword evidence="4" id="KW-1185">Reference proteome</keyword>
<evidence type="ECO:0000256" key="1">
    <source>
        <dbReference type="SAM" id="MobiDB-lite"/>
    </source>
</evidence>
<name>A0A9E6PR27_9PSED</name>
<dbReference type="InterPro" id="IPR008638">
    <property type="entry name" value="FhaB/CdiA-like_TPS"/>
</dbReference>
<dbReference type="Pfam" id="PF05860">
    <property type="entry name" value="TPS"/>
    <property type="match status" value="1"/>
</dbReference>
<dbReference type="InterPro" id="IPR010069">
    <property type="entry name" value="CdiA_FHA1_rpt"/>
</dbReference>
<dbReference type="Pfam" id="PF13332">
    <property type="entry name" value="Fil_haemagg_2"/>
    <property type="match status" value="3"/>
</dbReference>
<dbReference type="SUPFAM" id="SSF51126">
    <property type="entry name" value="Pectin lyase-like"/>
    <property type="match status" value="1"/>
</dbReference>
<dbReference type="Pfam" id="PF05594">
    <property type="entry name" value="Fil_haemagg"/>
    <property type="match status" value="11"/>
</dbReference>
<dbReference type="NCBIfam" id="TIGR01901">
    <property type="entry name" value="adhes_NPXG"/>
    <property type="match status" value="1"/>
</dbReference>
<dbReference type="Proteomes" id="UP000634530">
    <property type="component" value="Chromosome"/>
</dbReference>
<dbReference type="NCBIfam" id="TIGR01731">
    <property type="entry name" value="fil_hemag_20aa"/>
    <property type="match status" value="20"/>
</dbReference>
<feature type="domain" description="Filamentous haemagglutinin FhaB/tRNA nuclease CdiA-like TPS" evidence="2">
    <location>
        <begin position="64"/>
        <end position="185"/>
    </location>
</feature>
<dbReference type="InterPro" id="IPR025157">
    <property type="entry name" value="Hemagglutinin_rpt"/>
</dbReference>